<dbReference type="InterPro" id="IPR002549">
    <property type="entry name" value="AI-2E-like"/>
</dbReference>
<evidence type="ECO:0000256" key="7">
    <source>
        <dbReference type="SAM" id="Phobius"/>
    </source>
</evidence>
<dbReference type="Pfam" id="PF01594">
    <property type="entry name" value="AI-2E_transport"/>
    <property type="match status" value="1"/>
</dbReference>
<reference evidence="9" key="1">
    <citation type="journal article" date="2019" name="Int. J. Syst. Evol. Microbiol.">
        <title>The Global Catalogue of Microorganisms (GCM) 10K type strain sequencing project: providing services to taxonomists for standard genome sequencing and annotation.</title>
        <authorList>
            <consortium name="The Broad Institute Genomics Platform"/>
            <consortium name="The Broad Institute Genome Sequencing Center for Infectious Disease"/>
            <person name="Wu L."/>
            <person name="Ma J."/>
        </authorList>
    </citation>
    <scope>NUCLEOTIDE SEQUENCE [LARGE SCALE GENOMIC DNA]</scope>
    <source>
        <strain evidence="9">XZYJ18</strain>
    </source>
</reference>
<keyword evidence="5 7" id="KW-0472">Membrane</keyword>
<keyword evidence="9" id="KW-1185">Reference proteome</keyword>
<feature type="region of interest" description="Disordered" evidence="6">
    <location>
        <begin position="363"/>
        <end position="445"/>
    </location>
</feature>
<feature type="transmembrane region" description="Helical" evidence="7">
    <location>
        <begin position="289"/>
        <end position="306"/>
    </location>
</feature>
<comment type="caution">
    <text evidence="8">The sequence shown here is derived from an EMBL/GenBank/DDBJ whole genome shotgun (WGS) entry which is preliminary data.</text>
</comment>
<feature type="compositionally biased region" description="Low complexity" evidence="6">
    <location>
        <begin position="1"/>
        <end position="12"/>
    </location>
</feature>
<evidence type="ECO:0000256" key="5">
    <source>
        <dbReference type="ARBA" id="ARBA00023136"/>
    </source>
</evidence>
<feature type="transmembrane region" description="Helical" evidence="7">
    <location>
        <begin position="32"/>
        <end position="50"/>
    </location>
</feature>
<evidence type="ECO:0000256" key="4">
    <source>
        <dbReference type="ARBA" id="ARBA00022989"/>
    </source>
</evidence>
<sequence>MERPAEAAAVPAEPDPPEPEDDLLARMATASWRLLLITVVIALAVWALVYVRVVTLPLILAVFVTALLMPAANWMRRKGLGRGSSTALSIIGSLIVLSGVVTLIVQPAISGIDGLVQSVEQAIDGLPGYLQAFGLDPQLVDTTITAAQREVQSALQEDWSQWVSQAWVAGTTVLEILLGLILVIVLTVYFVHSGDRLVAWVLSLFPAGSRRSLGTAGETAYGVMGRYVRGVALVGFIDAVGIGIFLVFLIDPALAIPLIVLTFIGAFLPVIGAFLSGLLAAMVALVTEGWIIALAVVAVVLVVQQLESHVFAPRVYGAALDLPSPVVLLGITLGGILGNIPGMFLATPVVAVIAALLHDRPSAKHERGPGAASEADSGPPPGAGPEARAAVGASAATASSAAEPAATAPAPAAAENGTAPDTGAEPATKPAAKKPAAKKAPPRKK</sequence>
<dbReference type="Proteomes" id="UP001595923">
    <property type="component" value="Unassembled WGS sequence"/>
</dbReference>
<feature type="transmembrane region" description="Helical" evidence="7">
    <location>
        <begin position="87"/>
        <end position="109"/>
    </location>
</feature>
<dbReference type="EMBL" id="JBHSFQ010000037">
    <property type="protein sequence ID" value="MFC4565425.1"/>
    <property type="molecule type" value="Genomic_DNA"/>
</dbReference>
<evidence type="ECO:0000313" key="9">
    <source>
        <dbReference type="Proteomes" id="UP001595923"/>
    </source>
</evidence>
<comment type="subcellular location">
    <subcellularLocation>
        <location evidence="1">Membrane</location>
        <topology evidence="1">Multi-pass membrane protein</topology>
    </subcellularLocation>
</comment>
<evidence type="ECO:0000256" key="3">
    <source>
        <dbReference type="ARBA" id="ARBA00022692"/>
    </source>
</evidence>
<gene>
    <name evidence="8" type="ORF">ACFO4E_26510</name>
</gene>
<feature type="transmembrane region" description="Helical" evidence="7">
    <location>
        <begin position="256"/>
        <end position="282"/>
    </location>
</feature>
<evidence type="ECO:0000313" key="8">
    <source>
        <dbReference type="EMBL" id="MFC4565425.1"/>
    </source>
</evidence>
<feature type="transmembrane region" description="Helical" evidence="7">
    <location>
        <begin position="166"/>
        <end position="191"/>
    </location>
</feature>
<feature type="compositionally biased region" description="Low complexity" evidence="6">
    <location>
        <begin position="384"/>
        <end position="430"/>
    </location>
</feature>
<feature type="transmembrane region" description="Helical" evidence="7">
    <location>
        <begin position="56"/>
        <end position="75"/>
    </location>
</feature>
<organism evidence="8 9">
    <name type="scientific">Nocardiopsis mangrovi</name>
    <dbReference type="NCBI Taxonomy" id="1179818"/>
    <lineage>
        <taxon>Bacteria</taxon>
        <taxon>Bacillati</taxon>
        <taxon>Actinomycetota</taxon>
        <taxon>Actinomycetes</taxon>
        <taxon>Streptosporangiales</taxon>
        <taxon>Nocardiopsidaceae</taxon>
        <taxon>Nocardiopsis</taxon>
    </lineage>
</organism>
<feature type="region of interest" description="Disordered" evidence="6">
    <location>
        <begin position="1"/>
        <end position="21"/>
    </location>
</feature>
<evidence type="ECO:0000256" key="1">
    <source>
        <dbReference type="ARBA" id="ARBA00004141"/>
    </source>
</evidence>
<feature type="transmembrane region" description="Helical" evidence="7">
    <location>
        <begin position="326"/>
        <end position="357"/>
    </location>
</feature>
<name>A0ABV9E599_9ACTN</name>
<feature type="compositionally biased region" description="Basic residues" evidence="6">
    <location>
        <begin position="431"/>
        <end position="445"/>
    </location>
</feature>
<feature type="transmembrane region" description="Helical" evidence="7">
    <location>
        <begin position="231"/>
        <end position="250"/>
    </location>
</feature>
<keyword evidence="4 7" id="KW-1133">Transmembrane helix</keyword>
<comment type="similarity">
    <text evidence="2">Belongs to the autoinducer-2 exporter (AI-2E) (TC 2.A.86) family.</text>
</comment>
<proteinExistence type="inferred from homology"/>
<evidence type="ECO:0000256" key="2">
    <source>
        <dbReference type="ARBA" id="ARBA00009773"/>
    </source>
</evidence>
<accession>A0ABV9E599</accession>
<evidence type="ECO:0000256" key="6">
    <source>
        <dbReference type="SAM" id="MobiDB-lite"/>
    </source>
</evidence>
<dbReference type="RefSeq" id="WP_378579376.1">
    <property type="nucleotide sequence ID" value="NZ_JBHSFQ010000037.1"/>
</dbReference>
<protein>
    <submittedName>
        <fullName evidence="8">AI-2E family transporter</fullName>
    </submittedName>
</protein>
<keyword evidence="3 7" id="KW-0812">Transmembrane</keyword>